<accession>A0A0F9ABI1</accession>
<proteinExistence type="predicted"/>
<comment type="caution">
    <text evidence="1">The sequence shown here is derived from an EMBL/GenBank/DDBJ whole genome shotgun (WGS) entry which is preliminary data.</text>
</comment>
<sequence length="101" mass="11501">MASVNNFLVTKDGVRYCTQGIQHNIWVRTRLKTTLKEFLQGGGIRVKTHNDHMAVEAGRPLTVGQKTWVREALKEHDYFSLVVSIGGKYAAKERFRAIRSL</sequence>
<name>A0A0F9ABI1_9ZZZZ</name>
<evidence type="ECO:0000313" key="1">
    <source>
        <dbReference type="EMBL" id="KKL06790.1"/>
    </source>
</evidence>
<organism evidence="1">
    <name type="scientific">marine sediment metagenome</name>
    <dbReference type="NCBI Taxonomy" id="412755"/>
    <lineage>
        <taxon>unclassified sequences</taxon>
        <taxon>metagenomes</taxon>
        <taxon>ecological metagenomes</taxon>
    </lineage>
</organism>
<protein>
    <submittedName>
        <fullName evidence="1">Uncharacterized protein</fullName>
    </submittedName>
</protein>
<dbReference type="EMBL" id="LAZR01043556">
    <property type="protein sequence ID" value="KKL06790.1"/>
    <property type="molecule type" value="Genomic_DNA"/>
</dbReference>
<reference evidence="1" key="1">
    <citation type="journal article" date="2015" name="Nature">
        <title>Complex archaea that bridge the gap between prokaryotes and eukaryotes.</title>
        <authorList>
            <person name="Spang A."/>
            <person name="Saw J.H."/>
            <person name="Jorgensen S.L."/>
            <person name="Zaremba-Niedzwiedzka K."/>
            <person name="Martijn J."/>
            <person name="Lind A.E."/>
            <person name="van Eijk R."/>
            <person name="Schleper C."/>
            <person name="Guy L."/>
            <person name="Ettema T.J."/>
        </authorList>
    </citation>
    <scope>NUCLEOTIDE SEQUENCE</scope>
</reference>
<gene>
    <name evidence="1" type="ORF">LCGC14_2592540</name>
</gene>
<dbReference type="AlphaFoldDB" id="A0A0F9ABI1"/>